<dbReference type="Proteomes" id="UP000657918">
    <property type="component" value="Unassembled WGS sequence"/>
</dbReference>
<gene>
    <name evidence="1" type="ORF">SADUNF_Sadunf18G0011400</name>
</gene>
<evidence type="ECO:0000313" key="2">
    <source>
        <dbReference type="Proteomes" id="UP000657918"/>
    </source>
</evidence>
<name>A0A835J2N9_9ROSI</name>
<comment type="caution">
    <text evidence="1">The sequence shown here is derived from an EMBL/GenBank/DDBJ whole genome shotgun (WGS) entry which is preliminary data.</text>
</comment>
<keyword evidence="2" id="KW-1185">Reference proteome</keyword>
<evidence type="ECO:0000313" key="1">
    <source>
        <dbReference type="EMBL" id="KAF9662037.1"/>
    </source>
</evidence>
<organism evidence="1 2">
    <name type="scientific">Salix dunnii</name>
    <dbReference type="NCBI Taxonomy" id="1413687"/>
    <lineage>
        <taxon>Eukaryota</taxon>
        <taxon>Viridiplantae</taxon>
        <taxon>Streptophyta</taxon>
        <taxon>Embryophyta</taxon>
        <taxon>Tracheophyta</taxon>
        <taxon>Spermatophyta</taxon>
        <taxon>Magnoliopsida</taxon>
        <taxon>eudicotyledons</taxon>
        <taxon>Gunneridae</taxon>
        <taxon>Pentapetalae</taxon>
        <taxon>rosids</taxon>
        <taxon>fabids</taxon>
        <taxon>Malpighiales</taxon>
        <taxon>Salicaceae</taxon>
        <taxon>Saliceae</taxon>
        <taxon>Salix</taxon>
    </lineage>
</organism>
<reference evidence="1 2" key="1">
    <citation type="submission" date="2020-10" db="EMBL/GenBank/DDBJ databases">
        <title>Plant Genome Project.</title>
        <authorList>
            <person name="Zhang R.-G."/>
        </authorList>
    </citation>
    <scope>NUCLEOTIDE SEQUENCE [LARGE SCALE GENOMIC DNA]</scope>
    <source>
        <strain evidence="1">FAFU-HL-1</strain>
        <tissue evidence="1">Leaf</tissue>
    </source>
</reference>
<proteinExistence type="predicted"/>
<protein>
    <submittedName>
        <fullName evidence="1">Uncharacterized protein</fullName>
    </submittedName>
</protein>
<sequence>MEKMSQLIMSPRAVAVGNHVEITEFARYELKRSVSWQMLKFLYQLVSKPTRILPGQVSEILQQCMNFLAITHYLLKNLEEQQGLKSQTGSPNGSLSESHTVFKHDMGFRHPISQFETPQRNSTSISDTWVAEYRKEMDGQNLANQYFRHVIHCNASSSALQAFNTWKRKQSLHSLSCIDGISYSRVCNAEESRLLGSNELMLG</sequence>
<dbReference type="AlphaFoldDB" id="A0A835J2N9"/>
<accession>A0A835J2N9</accession>
<dbReference type="EMBL" id="JADGMS010000018">
    <property type="protein sequence ID" value="KAF9662037.1"/>
    <property type="molecule type" value="Genomic_DNA"/>
</dbReference>